<name>L1JVG6_GUITC</name>
<proteinExistence type="predicted"/>
<dbReference type="EMBL" id="JH992973">
    <property type="protein sequence ID" value="EKX52284.1"/>
    <property type="molecule type" value="Genomic_DNA"/>
</dbReference>
<evidence type="ECO:0000313" key="4">
    <source>
        <dbReference type="Proteomes" id="UP000011087"/>
    </source>
</evidence>
<reference evidence="2 4" key="1">
    <citation type="journal article" date="2012" name="Nature">
        <title>Algal genomes reveal evolutionary mosaicism and the fate of nucleomorphs.</title>
        <authorList>
            <consortium name="DOE Joint Genome Institute"/>
            <person name="Curtis B.A."/>
            <person name="Tanifuji G."/>
            <person name="Burki F."/>
            <person name="Gruber A."/>
            <person name="Irimia M."/>
            <person name="Maruyama S."/>
            <person name="Arias M.C."/>
            <person name="Ball S.G."/>
            <person name="Gile G.H."/>
            <person name="Hirakawa Y."/>
            <person name="Hopkins J.F."/>
            <person name="Kuo A."/>
            <person name="Rensing S.A."/>
            <person name="Schmutz J."/>
            <person name="Symeonidi A."/>
            <person name="Elias M."/>
            <person name="Eveleigh R.J."/>
            <person name="Herman E.K."/>
            <person name="Klute M.J."/>
            <person name="Nakayama T."/>
            <person name="Obornik M."/>
            <person name="Reyes-Prieto A."/>
            <person name="Armbrust E.V."/>
            <person name="Aves S.J."/>
            <person name="Beiko R.G."/>
            <person name="Coutinho P."/>
            <person name="Dacks J.B."/>
            <person name="Durnford D.G."/>
            <person name="Fast N.M."/>
            <person name="Green B.R."/>
            <person name="Grisdale C.J."/>
            <person name="Hempel F."/>
            <person name="Henrissat B."/>
            <person name="Hoppner M.P."/>
            <person name="Ishida K."/>
            <person name="Kim E."/>
            <person name="Koreny L."/>
            <person name="Kroth P.G."/>
            <person name="Liu Y."/>
            <person name="Malik S.B."/>
            <person name="Maier U.G."/>
            <person name="McRose D."/>
            <person name="Mock T."/>
            <person name="Neilson J.A."/>
            <person name="Onodera N.T."/>
            <person name="Poole A.M."/>
            <person name="Pritham E.J."/>
            <person name="Richards T.A."/>
            <person name="Rocap G."/>
            <person name="Roy S.W."/>
            <person name="Sarai C."/>
            <person name="Schaack S."/>
            <person name="Shirato S."/>
            <person name="Slamovits C.H."/>
            <person name="Spencer D.F."/>
            <person name="Suzuki S."/>
            <person name="Worden A.Z."/>
            <person name="Zauner S."/>
            <person name="Barry K."/>
            <person name="Bell C."/>
            <person name="Bharti A.K."/>
            <person name="Crow J.A."/>
            <person name="Grimwood J."/>
            <person name="Kramer R."/>
            <person name="Lindquist E."/>
            <person name="Lucas S."/>
            <person name="Salamov A."/>
            <person name="McFadden G.I."/>
            <person name="Lane C.E."/>
            <person name="Keeling P.J."/>
            <person name="Gray M.W."/>
            <person name="Grigoriev I.V."/>
            <person name="Archibald J.M."/>
        </authorList>
    </citation>
    <scope>NUCLEOTIDE SEQUENCE</scope>
    <source>
        <strain evidence="2 4">CCMP2712</strain>
    </source>
</reference>
<dbReference type="KEGG" id="gtt:GUITHDRAFT_102187"/>
<gene>
    <name evidence="2" type="ORF">GUITHDRAFT_102187</name>
</gene>
<dbReference type="EnsemblProtists" id="EKX52284">
    <property type="protein sequence ID" value="EKX52284"/>
    <property type="gene ID" value="GUITHDRAFT_102187"/>
</dbReference>
<evidence type="ECO:0000313" key="2">
    <source>
        <dbReference type="EMBL" id="EKX52284.1"/>
    </source>
</evidence>
<dbReference type="PaxDb" id="55529-EKX52284"/>
<evidence type="ECO:0000256" key="1">
    <source>
        <dbReference type="SAM" id="MobiDB-lite"/>
    </source>
</evidence>
<protein>
    <submittedName>
        <fullName evidence="2 3">Uncharacterized protein</fullName>
    </submittedName>
</protein>
<feature type="region of interest" description="Disordered" evidence="1">
    <location>
        <begin position="107"/>
        <end position="135"/>
    </location>
</feature>
<dbReference type="GeneID" id="17308704"/>
<dbReference type="RefSeq" id="XP_005839264.1">
    <property type="nucleotide sequence ID" value="XM_005839207.1"/>
</dbReference>
<keyword evidence="4" id="KW-1185">Reference proteome</keyword>
<sequence>MKLINDEAFQQILLSQAVNMKSSKSTPTVKEDVNVKEYFHHWFMISKFMKSCNNCKIAVRQKKTFIRAEKSRDGSEVTYFCPPFPWQRQKRIWESFDKKSMLKTKMDPGSSIRLDGFSAGRTPEQEQGQLKSARGRRALSLPDISHIHVSSKPPLAQINSGELIR</sequence>
<dbReference type="AlphaFoldDB" id="L1JVG6"/>
<reference evidence="3" key="3">
    <citation type="submission" date="2016-03" db="UniProtKB">
        <authorList>
            <consortium name="EnsemblProtists"/>
        </authorList>
    </citation>
    <scope>IDENTIFICATION</scope>
</reference>
<dbReference type="Proteomes" id="UP000011087">
    <property type="component" value="Unassembled WGS sequence"/>
</dbReference>
<accession>L1JVG6</accession>
<evidence type="ECO:0000313" key="3">
    <source>
        <dbReference type="EnsemblProtists" id="EKX52284"/>
    </source>
</evidence>
<organism evidence="2">
    <name type="scientific">Guillardia theta (strain CCMP2712)</name>
    <name type="common">Cryptophyte</name>
    <dbReference type="NCBI Taxonomy" id="905079"/>
    <lineage>
        <taxon>Eukaryota</taxon>
        <taxon>Cryptophyceae</taxon>
        <taxon>Pyrenomonadales</taxon>
        <taxon>Geminigeraceae</taxon>
        <taxon>Guillardia</taxon>
    </lineage>
</organism>
<dbReference type="HOGENOM" id="CLU_1613936_0_0_1"/>
<reference evidence="4" key="2">
    <citation type="submission" date="2012-11" db="EMBL/GenBank/DDBJ databases">
        <authorList>
            <person name="Kuo A."/>
            <person name="Curtis B.A."/>
            <person name="Tanifuji G."/>
            <person name="Burki F."/>
            <person name="Gruber A."/>
            <person name="Irimia M."/>
            <person name="Maruyama S."/>
            <person name="Arias M.C."/>
            <person name="Ball S.G."/>
            <person name="Gile G.H."/>
            <person name="Hirakawa Y."/>
            <person name="Hopkins J.F."/>
            <person name="Rensing S.A."/>
            <person name="Schmutz J."/>
            <person name="Symeonidi A."/>
            <person name="Elias M."/>
            <person name="Eveleigh R.J."/>
            <person name="Herman E.K."/>
            <person name="Klute M.J."/>
            <person name="Nakayama T."/>
            <person name="Obornik M."/>
            <person name="Reyes-Prieto A."/>
            <person name="Armbrust E.V."/>
            <person name="Aves S.J."/>
            <person name="Beiko R.G."/>
            <person name="Coutinho P."/>
            <person name="Dacks J.B."/>
            <person name="Durnford D.G."/>
            <person name="Fast N.M."/>
            <person name="Green B.R."/>
            <person name="Grisdale C."/>
            <person name="Hempe F."/>
            <person name="Henrissat B."/>
            <person name="Hoppner M.P."/>
            <person name="Ishida K.-I."/>
            <person name="Kim E."/>
            <person name="Koreny L."/>
            <person name="Kroth P.G."/>
            <person name="Liu Y."/>
            <person name="Malik S.-B."/>
            <person name="Maier U.G."/>
            <person name="McRose D."/>
            <person name="Mock T."/>
            <person name="Neilson J.A."/>
            <person name="Onodera N.T."/>
            <person name="Poole A.M."/>
            <person name="Pritham E.J."/>
            <person name="Richards T.A."/>
            <person name="Rocap G."/>
            <person name="Roy S.W."/>
            <person name="Sarai C."/>
            <person name="Schaack S."/>
            <person name="Shirato S."/>
            <person name="Slamovits C.H."/>
            <person name="Spencer D.F."/>
            <person name="Suzuki S."/>
            <person name="Worden A.Z."/>
            <person name="Zauner S."/>
            <person name="Barry K."/>
            <person name="Bell C."/>
            <person name="Bharti A.K."/>
            <person name="Crow J.A."/>
            <person name="Grimwood J."/>
            <person name="Kramer R."/>
            <person name="Lindquist E."/>
            <person name="Lucas S."/>
            <person name="Salamov A."/>
            <person name="McFadden G.I."/>
            <person name="Lane C.E."/>
            <person name="Keeling P.J."/>
            <person name="Gray M.W."/>
            <person name="Grigoriev I.V."/>
            <person name="Archibald J.M."/>
        </authorList>
    </citation>
    <scope>NUCLEOTIDE SEQUENCE</scope>
    <source>
        <strain evidence="4">CCMP2712</strain>
    </source>
</reference>